<evidence type="ECO:0000313" key="3">
    <source>
        <dbReference type="Proteomes" id="UP000192939"/>
    </source>
</evidence>
<proteinExistence type="predicted"/>
<comment type="caution">
    <text evidence="2">The sequence shown here is derived from an EMBL/GenBank/DDBJ whole genome shotgun (WGS) entry which is preliminary data.</text>
</comment>
<sequence>MNKSNKEVKPWIIASYISGAGILLALYILAGYLISSRIVSHFGGSGLWIALGTITGLFLGITNIIVIIYKFMGGQNG</sequence>
<dbReference type="Proteomes" id="UP000192939">
    <property type="component" value="Unassembled WGS sequence"/>
</dbReference>
<keyword evidence="1" id="KW-0812">Transmembrane</keyword>
<feature type="transmembrane region" description="Helical" evidence="1">
    <location>
        <begin position="46"/>
        <end position="69"/>
    </location>
</feature>
<dbReference type="EMBL" id="FXAE01000002">
    <property type="protein sequence ID" value="SME94327.1"/>
    <property type="molecule type" value="Genomic_DNA"/>
</dbReference>
<keyword evidence="1" id="KW-0472">Membrane</keyword>
<evidence type="ECO:0000313" key="2">
    <source>
        <dbReference type="EMBL" id="SME94327.1"/>
    </source>
</evidence>
<reference evidence="2 3" key="1">
    <citation type="submission" date="2017-04" db="EMBL/GenBank/DDBJ databases">
        <authorList>
            <person name="Varghese N."/>
            <person name="Submissions S."/>
        </authorList>
    </citation>
    <scope>NUCLEOTIDE SEQUENCE [LARGE SCALE GENOMIC DNA]</scope>
    <source>
        <strain evidence="2 3">J12</strain>
    </source>
</reference>
<protein>
    <recommendedName>
        <fullName evidence="4">AtpZ/AtpI family protein</fullName>
    </recommendedName>
</protein>
<evidence type="ECO:0008006" key="4">
    <source>
        <dbReference type="Google" id="ProtNLM"/>
    </source>
</evidence>
<keyword evidence="3" id="KW-1185">Reference proteome</keyword>
<evidence type="ECO:0000256" key="1">
    <source>
        <dbReference type="SAM" id="Phobius"/>
    </source>
</evidence>
<name>A0ABY1LSF5_9BACL</name>
<gene>
    <name evidence="2" type="ORF">SAMN02744124_00348</name>
</gene>
<accession>A0ABY1LSF5</accession>
<organism evidence="2 3">
    <name type="scientific">Paenibacillus barengoltzii J12</name>
    <dbReference type="NCBI Taxonomy" id="935846"/>
    <lineage>
        <taxon>Bacteria</taxon>
        <taxon>Bacillati</taxon>
        <taxon>Bacillota</taxon>
        <taxon>Bacilli</taxon>
        <taxon>Bacillales</taxon>
        <taxon>Paenibacillaceae</taxon>
        <taxon>Paenibacillus</taxon>
    </lineage>
</organism>
<keyword evidence="1" id="KW-1133">Transmembrane helix</keyword>
<dbReference type="RefSeq" id="WP_085278158.1">
    <property type="nucleotide sequence ID" value="NZ_FXAE01000002.1"/>
</dbReference>
<feature type="transmembrane region" description="Helical" evidence="1">
    <location>
        <begin position="12"/>
        <end position="34"/>
    </location>
</feature>